<reference evidence="2 3" key="1">
    <citation type="submission" date="2020-04" db="EMBL/GenBank/DDBJ databases">
        <title>Chromosome-level genome assembly of a cyprinid fish Onychostoma macrolepis by integration of Nanopore Sequencing, Bionano and Hi-C technology.</title>
        <authorList>
            <person name="Wang D."/>
        </authorList>
    </citation>
    <scope>NUCLEOTIDE SEQUENCE [LARGE SCALE GENOMIC DNA]</scope>
    <source>
        <strain evidence="2">SWU-2019</strain>
        <tissue evidence="2">Muscle</tissue>
    </source>
</reference>
<sequence length="145" mass="16524">MTPQMAAMVTVLKRHSEGVELNGSAVAPDENGHAHLKTPTGNFSSAQPPVPVLLSKQDHDMSNWRYSQHQKLWMRMELQDLGLWPRSRSEHNPGNTISLWRLPPQPEGVDTVSELPSPNFFQLHPFFIWKPESHVMVRDFFSSAE</sequence>
<feature type="region of interest" description="Disordered" evidence="1">
    <location>
        <begin position="24"/>
        <end position="51"/>
    </location>
</feature>
<keyword evidence="3" id="KW-1185">Reference proteome</keyword>
<protein>
    <submittedName>
        <fullName evidence="2">Uncharacterized protein</fullName>
    </submittedName>
</protein>
<comment type="caution">
    <text evidence="2">The sequence shown here is derived from an EMBL/GenBank/DDBJ whole genome shotgun (WGS) entry which is preliminary data.</text>
</comment>
<name>A0A7J6CHV2_9TELE</name>
<dbReference type="EMBL" id="JAAMOB010000013">
    <property type="protein sequence ID" value="KAF4106173.1"/>
    <property type="molecule type" value="Genomic_DNA"/>
</dbReference>
<dbReference type="Proteomes" id="UP000579812">
    <property type="component" value="Unassembled WGS sequence"/>
</dbReference>
<evidence type="ECO:0000313" key="3">
    <source>
        <dbReference type="Proteomes" id="UP000579812"/>
    </source>
</evidence>
<evidence type="ECO:0000256" key="1">
    <source>
        <dbReference type="SAM" id="MobiDB-lite"/>
    </source>
</evidence>
<gene>
    <name evidence="2" type="ORF">G5714_013835</name>
</gene>
<dbReference type="AlphaFoldDB" id="A0A7J6CHV2"/>
<evidence type="ECO:0000313" key="2">
    <source>
        <dbReference type="EMBL" id="KAF4106173.1"/>
    </source>
</evidence>
<accession>A0A7J6CHV2</accession>
<organism evidence="2 3">
    <name type="scientific">Onychostoma macrolepis</name>
    <dbReference type="NCBI Taxonomy" id="369639"/>
    <lineage>
        <taxon>Eukaryota</taxon>
        <taxon>Metazoa</taxon>
        <taxon>Chordata</taxon>
        <taxon>Craniata</taxon>
        <taxon>Vertebrata</taxon>
        <taxon>Euteleostomi</taxon>
        <taxon>Actinopterygii</taxon>
        <taxon>Neopterygii</taxon>
        <taxon>Teleostei</taxon>
        <taxon>Ostariophysi</taxon>
        <taxon>Cypriniformes</taxon>
        <taxon>Cyprinidae</taxon>
        <taxon>Acrossocheilinae</taxon>
        <taxon>Onychostoma</taxon>
    </lineage>
</organism>
<proteinExistence type="predicted"/>